<organism evidence="1 2">
    <name type="scientific">Xenopus laevis</name>
    <name type="common">African clawed frog</name>
    <dbReference type="NCBI Taxonomy" id="8355"/>
    <lineage>
        <taxon>Eukaryota</taxon>
        <taxon>Metazoa</taxon>
        <taxon>Chordata</taxon>
        <taxon>Craniata</taxon>
        <taxon>Vertebrata</taxon>
        <taxon>Euteleostomi</taxon>
        <taxon>Amphibia</taxon>
        <taxon>Batrachia</taxon>
        <taxon>Anura</taxon>
        <taxon>Pipoidea</taxon>
        <taxon>Pipidae</taxon>
        <taxon>Xenopodinae</taxon>
        <taxon>Xenopus</taxon>
        <taxon>Xenopus</taxon>
    </lineage>
</organism>
<dbReference type="AlphaFoldDB" id="A0A974HEV5"/>
<reference evidence="2" key="1">
    <citation type="journal article" date="2016" name="Nature">
        <title>Genome evolution in the allotetraploid frog Xenopus laevis.</title>
        <authorList>
            <person name="Session A.M."/>
            <person name="Uno Y."/>
            <person name="Kwon T."/>
            <person name="Chapman J.A."/>
            <person name="Toyoda A."/>
            <person name="Takahashi S."/>
            <person name="Fukui A."/>
            <person name="Hikosaka A."/>
            <person name="Suzuki A."/>
            <person name="Kondo M."/>
            <person name="van Heeringen S.J."/>
            <person name="Quigley I."/>
            <person name="Heinz S."/>
            <person name="Ogino H."/>
            <person name="Ochi H."/>
            <person name="Hellsten U."/>
            <person name="Lyons J.B."/>
            <person name="Simakov O."/>
            <person name="Putnam N."/>
            <person name="Stites J."/>
            <person name="Kuroki Y."/>
            <person name="Tanaka T."/>
            <person name="Michiue T."/>
            <person name="Watanabe M."/>
            <person name="Bogdanovic O."/>
            <person name="Lister R."/>
            <person name="Georgiou G."/>
            <person name="Paranjpe S.S."/>
            <person name="van Kruijsbergen I."/>
            <person name="Shu S."/>
            <person name="Carlson J."/>
            <person name="Kinoshita T."/>
            <person name="Ohta Y."/>
            <person name="Mawaribuchi S."/>
            <person name="Jenkins J."/>
            <person name="Grimwood J."/>
            <person name="Schmutz J."/>
            <person name="Mitros T."/>
            <person name="Mozaffari S.V."/>
            <person name="Suzuki Y."/>
            <person name="Haramoto Y."/>
            <person name="Yamamoto T.S."/>
            <person name="Takagi C."/>
            <person name="Heald R."/>
            <person name="Miller K."/>
            <person name="Haudenschild C."/>
            <person name="Kitzman J."/>
            <person name="Nakayama T."/>
            <person name="Izutsu Y."/>
            <person name="Robert J."/>
            <person name="Fortriede J."/>
            <person name="Burns K."/>
            <person name="Lotay V."/>
            <person name="Karimi K."/>
            <person name="Yasuoka Y."/>
            <person name="Dichmann D.S."/>
            <person name="Flajnik M.F."/>
            <person name="Houston D.W."/>
            <person name="Shendure J."/>
            <person name="DuPasquier L."/>
            <person name="Vize P.D."/>
            <person name="Zorn A.M."/>
            <person name="Ito M."/>
            <person name="Marcotte E.M."/>
            <person name="Wallingford J.B."/>
            <person name="Ito Y."/>
            <person name="Asashima M."/>
            <person name="Ueno N."/>
            <person name="Matsuda Y."/>
            <person name="Veenstra G.J."/>
            <person name="Fujiyama A."/>
            <person name="Harland R.M."/>
            <person name="Taira M."/>
            <person name="Rokhsar D.S."/>
        </authorList>
    </citation>
    <scope>NUCLEOTIDE SEQUENCE [LARGE SCALE GENOMIC DNA]</scope>
    <source>
        <strain evidence="2">J</strain>
    </source>
</reference>
<proteinExistence type="predicted"/>
<evidence type="ECO:0000313" key="1">
    <source>
        <dbReference type="EMBL" id="OCT74956.1"/>
    </source>
</evidence>
<evidence type="ECO:0000313" key="2">
    <source>
        <dbReference type="Proteomes" id="UP000694892"/>
    </source>
</evidence>
<protein>
    <submittedName>
        <fullName evidence="1">Uncharacterized protein</fullName>
    </submittedName>
</protein>
<name>A0A974HEV5_XENLA</name>
<dbReference type="Proteomes" id="UP000694892">
    <property type="component" value="Chromosome 6S"/>
</dbReference>
<sequence>MKIFIVIKKNKKLFPMRLFLRRWTPGNSLSSGHFWQMYGLSVQKKRVYVNAFYTYCHGTIYINQRTLLKQLTHKLEETLHQYIKKKMSFLSS</sequence>
<accession>A0A974HEV5</accession>
<gene>
    <name evidence="1" type="ORF">XELAEV_18033944mg</name>
</gene>
<dbReference type="EMBL" id="CM004477">
    <property type="protein sequence ID" value="OCT74956.1"/>
    <property type="molecule type" value="Genomic_DNA"/>
</dbReference>